<reference evidence="1 2" key="1">
    <citation type="submission" date="2020-04" db="EMBL/GenBank/DDBJ databases">
        <authorList>
            <person name="Hitch T.C.A."/>
            <person name="Wylensek D."/>
            <person name="Clavel T."/>
        </authorList>
    </citation>
    <scope>NUCLEOTIDE SEQUENCE [LARGE SCALE GENOMIC DNA]</scope>
    <source>
        <strain evidence="1 2">PG-251-APC-1</strain>
    </source>
</reference>
<accession>A0A848CII1</accession>
<dbReference type="AlphaFoldDB" id="A0A848CII1"/>
<dbReference type="Proteomes" id="UP000522333">
    <property type="component" value="Unassembled WGS sequence"/>
</dbReference>
<dbReference type="EMBL" id="JABAFY010000016">
    <property type="protein sequence ID" value="NME52063.1"/>
    <property type="molecule type" value="Genomic_DNA"/>
</dbReference>
<protein>
    <submittedName>
        <fullName evidence="1">Uncharacterized protein</fullName>
    </submittedName>
</protein>
<organism evidence="1 2">
    <name type="scientific">Desulfovibrio piger</name>
    <dbReference type="NCBI Taxonomy" id="901"/>
    <lineage>
        <taxon>Bacteria</taxon>
        <taxon>Pseudomonadati</taxon>
        <taxon>Thermodesulfobacteriota</taxon>
        <taxon>Desulfovibrionia</taxon>
        <taxon>Desulfovibrionales</taxon>
        <taxon>Desulfovibrionaceae</taxon>
        <taxon>Desulfovibrio</taxon>
    </lineage>
</organism>
<comment type="caution">
    <text evidence="1">The sequence shown here is derived from an EMBL/GenBank/DDBJ whole genome shotgun (WGS) entry which is preliminary data.</text>
</comment>
<evidence type="ECO:0000313" key="2">
    <source>
        <dbReference type="Proteomes" id="UP000522333"/>
    </source>
</evidence>
<sequence>MKSSKTRKCSLEFLEDKENPCQILCKINFVPSLGALNNNCPAVAMLGMQLLKIASLMLTNEDFSQQQEALIRRFNESEAGSSEDCNE</sequence>
<gene>
    <name evidence="1" type="ORF">HF854_05885</name>
</gene>
<evidence type="ECO:0000313" key="1">
    <source>
        <dbReference type="EMBL" id="NME52063.1"/>
    </source>
</evidence>
<proteinExistence type="predicted"/>
<dbReference type="RefSeq" id="WP_168935459.1">
    <property type="nucleotide sequence ID" value="NZ_JABAFY010000016.1"/>
</dbReference>
<name>A0A848CII1_9BACT</name>